<dbReference type="Proteomes" id="UP000237000">
    <property type="component" value="Unassembled WGS sequence"/>
</dbReference>
<dbReference type="InParanoid" id="A0A2P5FB20"/>
<comment type="caution">
    <text evidence="1">The sequence shown here is derived from an EMBL/GenBank/DDBJ whole genome shotgun (WGS) entry which is preliminary data.</text>
</comment>
<evidence type="ECO:0000313" key="1">
    <source>
        <dbReference type="EMBL" id="PON94986.1"/>
    </source>
</evidence>
<evidence type="ECO:0000313" key="2">
    <source>
        <dbReference type="Proteomes" id="UP000237000"/>
    </source>
</evidence>
<name>A0A2P5FB20_TREOI</name>
<dbReference type="OrthoDB" id="10373646at2759"/>
<dbReference type="AlphaFoldDB" id="A0A2P5FB20"/>
<proteinExistence type="predicted"/>
<gene>
    <name evidence="1" type="ORF">TorRG33x02_091850</name>
</gene>
<dbReference type="EMBL" id="JXTC01000047">
    <property type="protein sequence ID" value="PON94986.1"/>
    <property type="molecule type" value="Genomic_DNA"/>
</dbReference>
<accession>A0A2P5FB20</accession>
<organism evidence="1 2">
    <name type="scientific">Trema orientale</name>
    <name type="common">Charcoal tree</name>
    <name type="synonym">Celtis orientalis</name>
    <dbReference type="NCBI Taxonomy" id="63057"/>
    <lineage>
        <taxon>Eukaryota</taxon>
        <taxon>Viridiplantae</taxon>
        <taxon>Streptophyta</taxon>
        <taxon>Embryophyta</taxon>
        <taxon>Tracheophyta</taxon>
        <taxon>Spermatophyta</taxon>
        <taxon>Magnoliopsida</taxon>
        <taxon>eudicotyledons</taxon>
        <taxon>Gunneridae</taxon>
        <taxon>Pentapetalae</taxon>
        <taxon>rosids</taxon>
        <taxon>fabids</taxon>
        <taxon>Rosales</taxon>
        <taxon>Cannabaceae</taxon>
        <taxon>Trema</taxon>
    </lineage>
</organism>
<keyword evidence="2" id="KW-1185">Reference proteome</keyword>
<reference evidence="2" key="1">
    <citation type="submission" date="2016-06" db="EMBL/GenBank/DDBJ databases">
        <title>Parallel loss of symbiosis genes in relatives of nitrogen-fixing non-legume Parasponia.</title>
        <authorList>
            <person name="Van Velzen R."/>
            <person name="Holmer R."/>
            <person name="Bu F."/>
            <person name="Rutten L."/>
            <person name="Van Zeijl A."/>
            <person name="Liu W."/>
            <person name="Santuari L."/>
            <person name="Cao Q."/>
            <person name="Sharma T."/>
            <person name="Shen D."/>
            <person name="Roswanjaya Y."/>
            <person name="Wardhani T."/>
            <person name="Kalhor M.S."/>
            <person name="Jansen J."/>
            <person name="Van den Hoogen J."/>
            <person name="Gungor B."/>
            <person name="Hartog M."/>
            <person name="Hontelez J."/>
            <person name="Verver J."/>
            <person name="Yang W.-C."/>
            <person name="Schijlen E."/>
            <person name="Repin R."/>
            <person name="Schilthuizen M."/>
            <person name="Schranz E."/>
            <person name="Heidstra R."/>
            <person name="Miyata K."/>
            <person name="Fedorova E."/>
            <person name="Kohlen W."/>
            <person name="Bisseling T."/>
            <person name="Smit S."/>
            <person name="Geurts R."/>
        </authorList>
    </citation>
    <scope>NUCLEOTIDE SEQUENCE [LARGE SCALE GENOMIC DNA]</scope>
    <source>
        <strain evidence="2">cv. RG33-2</strain>
    </source>
</reference>
<protein>
    <submittedName>
        <fullName evidence="1">Uncharacterized protein</fullName>
    </submittedName>
</protein>
<sequence length="126" mass="14177">MREKADIKQCSTQFQAFGVWLGIIYTRNWCFRWPPLQSPYAMQPGITLTIVMYSAVSVMSLSSLDSYLLQLTVFPHYLGLAYSLTAKSVDTICHNLDIAITIFGCGIYADVVTTPNYSNFMLISVQ</sequence>